<proteinExistence type="predicted"/>
<organism evidence="1 3">
    <name type="scientific">Corynebacterium flavescens</name>
    <dbReference type="NCBI Taxonomy" id="28028"/>
    <lineage>
        <taxon>Bacteria</taxon>
        <taxon>Bacillati</taxon>
        <taxon>Actinomycetota</taxon>
        <taxon>Actinomycetes</taxon>
        <taxon>Mycobacteriales</taxon>
        <taxon>Corynebacteriaceae</taxon>
        <taxon>Corynebacterium</taxon>
    </lineage>
</organism>
<evidence type="ECO:0000313" key="1">
    <source>
        <dbReference type="EMBL" id="APT87884.1"/>
    </source>
</evidence>
<dbReference type="Proteomes" id="UP000185479">
    <property type="component" value="Chromosome"/>
</dbReference>
<sequence length="249" mass="27225">MDKLFRTLALDFPDLEDLVDEVHDSAQVALGDVPAFEAVLSYQDPSGPRLSIFSFDTEWTALPSLRTAHPTEVSAYRITPYIALVEISGAGRRETDDSALESTDSGDQSLRFSALSDSAFALPAGNPAGGEHRAESMDIAAIALDVTLGEPGNEDTDTEFSLRAPSTEEFYRSYKPRWVTPHAHIEGVINSVEQRHVELTDQDFYFCTVQTPFGDLALALPADAEPHVGQACSGEVIMVASTHHWPPRY</sequence>
<evidence type="ECO:0000313" key="3">
    <source>
        <dbReference type="Proteomes" id="UP000185479"/>
    </source>
</evidence>
<evidence type="ECO:0000313" key="2">
    <source>
        <dbReference type="EMBL" id="GEB98596.1"/>
    </source>
</evidence>
<dbReference type="EMBL" id="CP009246">
    <property type="protein sequence ID" value="APT87884.1"/>
    <property type="molecule type" value="Genomic_DNA"/>
</dbReference>
<evidence type="ECO:0000313" key="4">
    <source>
        <dbReference type="Proteomes" id="UP000315353"/>
    </source>
</evidence>
<accession>A0A1L7CPW0</accession>
<dbReference type="KEGG" id="cfc:CFLV_12465"/>
<keyword evidence="3" id="KW-1185">Reference proteome</keyword>
<reference evidence="1 3" key="1">
    <citation type="submission" date="2014-08" db="EMBL/GenBank/DDBJ databases">
        <title>Complete genome sequence of Corynebacterium flavescens OJ8(T)(=DSM 20296(T)), isolated from cheese.</title>
        <authorList>
            <person name="Ruckert C."/>
            <person name="Albersmeier A."/>
            <person name="Winkler A."/>
            <person name="Kalinowski J."/>
        </authorList>
    </citation>
    <scope>NUCLEOTIDE SEQUENCE [LARGE SCALE GENOMIC DNA]</scope>
    <source>
        <strain evidence="1 3">OJ8</strain>
    </source>
</reference>
<dbReference type="Proteomes" id="UP000315353">
    <property type="component" value="Unassembled WGS sequence"/>
</dbReference>
<dbReference type="AlphaFoldDB" id="A0A1L7CPW0"/>
<dbReference type="RefSeq" id="WP_075730786.1">
    <property type="nucleotide sequence ID" value="NZ_BJNB01000041.1"/>
</dbReference>
<name>A0A1L7CPW0_CORFL</name>
<dbReference type="EMBL" id="BJNB01000041">
    <property type="protein sequence ID" value="GEB98596.1"/>
    <property type="molecule type" value="Genomic_DNA"/>
</dbReference>
<dbReference type="OrthoDB" id="4419031at2"/>
<dbReference type="GeneID" id="82881476"/>
<gene>
    <name evidence="2" type="ORF">CFL01nite_20910</name>
    <name evidence="1" type="ORF">CFLV_12465</name>
</gene>
<protein>
    <submittedName>
        <fullName evidence="1">Uncharacterized protein</fullName>
    </submittedName>
</protein>
<reference evidence="2 4" key="2">
    <citation type="submission" date="2019-06" db="EMBL/GenBank/DDBJ databases">
        <title>Whole genome shotgun sequence of Corynebacterium flavescens NBRC 14136.</title>
        <authorList>
            <person name="Hosoyama A."/>
            <person name="Uohara A."/>
            <person name="Ohji S."/>
            <person name="Ichikawa N."/>
        </authorList>
    </citation>
    <scope>NUCLEOTIDE SEQUENCE [LARGE SCALE GENOMIC DNA]</scope>
    <source>
        <strain evidence="2 4">NBRC 14136</strain>
    </source>
</reference>